<evidence type="ECO:0000313" key="2">
    <source>
        <dbReference type="EMBL" id="CAD7272798.1"/>
    </source>
</evidence>
<proteinExistence type="predicted"/>
<organism evidence="2">
    <name type="scientific">Notodromas monacha</name>
    <dbReference type="NCBI Taxonomy" id="399045"/>
    <lineage>
        <taxon>Eukaryota</taxon>
        <taxon>Metazoa</taxon>
        <taxon>Ecdysozoa</taxon>
        <taxon>Arthropoda</taxon>
        <taxon>Crustacea</taxon>
        <taxon>Oligostraca</taxon>
        <taxon>Ostracoda</taxon>
        <taxon>Podocopa</taxon>
        <taxon>Podocopida</taxon>
        <taxon>Cypridocopina</taxon>
        <taxon>Cypridoidea</taxon>
        <taxon>Cyprididae</taxon>
        <taxon>Notodromas</taxon>
    </lineage>
</organism>
<dbReference type="Proteomes" id="UP000678499">
    <property type="component" value="Unassembled WGS sequence"/>
</dbReference>
<dbReference type="InterPro" id="IPR040855">
    <property type="entry name" value="ORC_WH_C"/>
</dbReference>
<dbReference type="EMBL" id="OA882103">
    <property type="protein sequence ID" value="CAD7272798.1"/>
    <property type="molecule type" value="Genomic_DNA"/>
</dbReference>
<reference evidence="2" key="1">
    <citation type="submission" date="2020-11" db="EMBL/GenBank/DDBJ databases">
        <authorList>
            <person name="Tran Van P."/>
        </authorList>
    </citation>
    <scope>NUCLEOTIDE SEQUENCE</scope>
</reference>
<evidence type="ECO:0000259" key="1">
    <source>
        <dbReference type="Pfam" id="PF18137"/>
    </source>
</evidence>
<name>A0A7R9G997_9CRUS</name>
<dbReference type="InterPro" id="IPR020795">
    <property type="entry name" value="ORC3"/>
</dbReference>
<dbReference type="Pfam" id="PF18137">
    <property type="entry name" value="WHD_ORC"/>
    <property type="match status" value="1"/>
</dbReference>
<dbReference type="AlphaFoldDB" id="A0A7R9G997"/>
<keyword evidence="3" id="KW-1185">Reference proteome</keyword>
<accession>A0A7R9G997</accession>
<dbReference type="PANTHER" id="PTHR12748">
    <property type="entry name" value="ORIGIN RECOGNITION COMPLEX SUBUNIT 3"/>
    <property type="match status" value="1"/>
</dbReference>
<evidence type="ECO:0000313" key="3">
    <source>
        <dbReference type="Proteomes" id="UP000678499"/>
    </source>
</evidence>
<dbReference type="PANTHER" id="PTHR12748:SF0">
    <property type="entry name" value="ORIGIN RECOGNITION COMPLEX SUBUNIT 3"/>
    <property type="match status" value="1"/>
</dbReference>
<dbReference type="GO" id="GO:0031261">
    <property type="term" value="C:DNA replication preinitiation complex"/>
    <property type="evidence" value="ECO:0007669"/>
    <property type="project" value="TreeGrafter"/>
</dbReference>
<dbReference type="GO" id="GO:0005656">
    <property type="term" value="C:nuclear pre-replicative complex"/>
    <property type="evidence" value="ECO:0007669"/>
    <property type="project" value="TreeGrafter"/>
</dbReference>
<sequence>MCVQALREQVQEEGKENKGVELQAREEVATAVVELLRAFPHPSTFPWREVFVTGKSETEVMRDMAVLFGDSAIIQALGDPGSVLQCECCQRTAHADEQDEGAVIGSMPDICIAYQLLCEYQVHRISLRDWLYQFDEALRSSGSTKAASKSEALEEPSATVQARFSQAVAELELLGIIVPAARPPDHMERIY</sequence>
<dbReference type="GO" id="GO:0003688">
    <property type="term" value="F:DNA replication origin binding"/>
    <property type="evidence" value="ECO:0007669"/>
    <property type="project" value="TreeGrafter"/>
</dbReference>
<protein>
    <recommendedName>
        <fullName evidence="1">Origin recognition complex subunit 3 winged helix C-terminal domain-containing protein</fullName>
    </recommendedName>
</protein>
<dbReference type="GO" id="GO:0006270">
    <property type="term" value="P:DNA replication initiation"/>
    <property type="evidence" value="ECO:0007669"/>
    <property type="project" value="TreeGrafter"/>
</dbReference>
<gene>
    <name evidence="2" type="ORF">NMOB1V02_LOCUS719</name>
</gene>
<dbReference type="EMBL" id="CAJPEX010000066">
    <property type="protein sequence ID" value="CAG0912950.1"/>
    <property type="molecule type" value="Genomic_DNA"/>
</dbReference>
<dbReference type="OrthoDB" id="10265211at2759"/>
<dbReference type="GO" id="GO:0005664">
    <property type="term" value="C:nuclear origin of replication recognition complex"/>
    <property type="evidence" value="ECO:0007669"/>
    <property type="project" value="InterPro"/>
</dbReference>
<feature type="domain" description="Origin recognition complex subunit 3 winged helix C-terminal" evidence="1">
    <location>
        <begin position="72"/>
        <end position="190"/>
    </location>
</feature>